<evidence type="ECO:0000313" key="5">
    <source>
        <dbReference type="EMBL" id="TDU73074.1"/>
    </source>
</evidence>
<proteinExistence type="inferred from homology"/>
<comment type="similarity">
    <text evidence="1">Belongs to the aldehyde dehydrogenase family.</text>
</comment>
<dbReference type="RefSeq" id="WP_133794283.1">
    <property type="nucleotide sequence ID" value="NZ_SOCA01000002.1"/>
</dbReference>
<protein>
    <submittedName>
        <fullName evidence="5">Acyl-CoA reductase-like NAD-dependent aldehyde dehydrogenase</fullName>
    </submittedName>
</protein>
<evidence type="ECO:0000256" key="2">
    <source>
        <dbReference type="ARBA" id="ARBA00023002"/>
    </source>
</evidence>
<keyword evidence="3" id="KW-0520">NAD</keyword>
<comment type="caution">
    <text evidence="5">The sequence shown here is derived from an EMBL/GenBank/DDBJ whole genome shotgun (WGS) entry which is preliminary data.</text>
</comment>
<evidence type="ECO:0000256" key="1">
    <source>
        <dbReference type="ARBA" id="ARBA00009986"/>
    </source>
</evidence>
<dbReference type="PANTHER" id="PTHR43720:SF2">
    <property type="entry name" value="2-AMINOMUCONIC SEMIALDEHYDE DEHYDROGENASE"/>
    <property type="match status" value="1"/>
</dbReference>
<dbReference type="InterPro" id="IPR015590">
    <property type="entry name" value="Aldehyde_DH_dom"/>
</dbReference>
<dbReference type="Proteomes" id="UP000295662">
    <property type="component" value="Unassembled WGS sequence"/>
</dbReference>
<gene>
    <name evidence="5" type="ORF">EI77_01541</name>
</gene>
<keyword evidence="6" id="KW-1185">Reference proteome</keyword>
<dbReference type="PANTHER" id="PTHR43720">
    <property type="entry name" value="2-AMINOMUCONIC SEMIALDEHYDE DEHYDROGENASE"/>
    <property type="match status" value="1"/>
</dbReference>
<organism evidence="5 6">
    <name type="scientific">Prosthecobacter fusiformis</name>
    <dbReference type="NCBI Taxonomy" id="48464"/>
    <lineage>
        <taxon>Bacteria</taxon>
        <taxon>Pseudomonadati</taxon>
        <taxon>Verrucomicrobiota</taxon>
        <taxon>Verrucomicrobiia</taxon>
        <taxon>Verrucomicrobiales</taxon>
        <taxon>Verrucomicrobiaceae</taxon>
        <taxon>Prosthecobacter</taxon>
    </lineage>
</organism>
<dbReference type="Pfam" id="PF00171">
    <property type="entry name" value="Aldedh"/>
    <property type="match status" value="1"/>
</dbReference>
<reference evidence="5 6" key="1">
    <citation type="submission" date="2019-03" db="EMBL/GenBank/DDBJ databases">
        <title>Genomic Encyclopedia of Archaeal and Bacterial Type Strains, Phase II (KMG-II): from individual species to whole genera.</title>
        <authorList>
            <person name="Goeker M."/>
        </authorList>
    </citation>
    <scope>NUCLEOTIDE SEQUENCE [LARGE SCALE GENOMIC DNA]</scope>
    <source>
        <strain evidence="5 6">ATCC 25309</strain>
    </source>
</reference>
<keyword evidence="2" id="KW-0560">Oxidoreductase</keyword>
<dbReference type="OrthoDB" id="229416at2"/>
<name>A0A4R7S434_9BACT</name>
<sequence length="478" mass="52192">MSSIPHLPALRKGRPYESLDKVPVKDHKTGEVCAEVSQVNAGIVRKDLGKIGEARKALKKFTVAQLVEITAKAGDLFLNGTLPLGDKGHTQSPEEYIATLSRTSGLPHIMVKRNMAKLHYALTHMDEILNGLSRGLDMSVIDLGFGTQANCPVSYFPTTNSLGLVMPSNSPAVNSLWLPAIALKIPVVIKPGREEPWTPFRLIQAFIAAGAPPEAFGFYPTDHEGSGEVVKLSGRNLVFGDVAMAKMYEGNPSVQVHGPGWSKIIIGEDKIEDWKDYIDVIVSSISDNGGRSCINASAVIVPKYGKEIADAIAQRLGPVEPLPADDENARLSGFANTKMADYIDGVIDADLADKPGAEDVTAKYRNGPRKVEFQGGTFLRPTIIHCNSWDHPLANREFLCPYASVVEVKQSEVLSKIGYSLIVTAITEDPAFTDELLECPTIDRLNLGPISTMKISWDQPHEGNMFEFLYKRRSIDRA</sequence>
<dbReference type="GO" id="GO:0016620">
    <property type="term" value="F:oxidoreductase activity, acting on the aldehyde or oxo group of donors, NAD or NADP as acceptor"/>
    <property type="evidence" value="ECO:0007669"/>
    <property type="project" value="InterPro"/>
</dbReference>
<evidence type="ECO:0000259" key="4">
    <source>
        <dbReference type="Pfam" id="PF00171"/>
    </source>
</evidence>
<evidence type="ECO:0000256" key="3">
    <source>
        <dbReference type="ARBA" id="ARBA00023027"/>
    </source>
</evidence>
<accession>A0A4R7S434</accession>
<dbReference type="SUPFAM" id="SSF53720">
    <property type="entry name" value="ALDH-like"/>
    <property type="match status" value="1"/>
</dbReference>
<evidence type="ECO:0000313" key="6">
    <source>
        <dbReference type="Proteomes" id="UP000295662"/>
    </source>
</evidence>
<dbReference type="Gene3D" id="3.40.605.10">
    <property type="entry name" value="Aldehyde Dehydrogenase, Chain A, domain 1"/>
    <property type="match status" value="1"/>
</dbReference>
<dbReference type="InterPro" id="IPR016162">
    <property type="entry name" value="Ald_DH_N"/>
</dbReference>
<dbReference type="EMBL" id="SOCA01000002">
    <property type="protein sequence ID" value="TDU73074.1"/>
    <property type="molecule type" value="Genomic_DNA"/>
</dbReference>
<dbReference type="Gene3D" id="3.40.309.10">
    <property type="entry name" value="Aldehyde Dehydrogenase, Chain A, domain 2"/>
    <property type="match status" value="1"/>
</dbReference>
<dbReference type="AlphaFoldDB" id="A0A4R7S434"/>
<feature type="domain" description="Aldehyde dehydrogenase" evidence="4">
    <location>
        <begin position="20"/>
        <end position="412"/>
    </location>
</feature>
<dbReference type="InterPro" id="IPR016163">
    <property type="entry name" value="Ald_DH_C"/>
</dbReference>
<dbReference type="InterPro" id="IPR016161">
    <property type="entry name" value="Ald_DH/histidinol_DH"/>
</dbReference>